<feature type="transmembrane region" description="Helical" evidence="9">
    <location>
        <begin position="6"/>
        <end position="29"/>
    </location>
</feature>
<feature type="compositionally biased region" description="Basic residues" evidence="8">
    <location>
        <begin position="35"/>
        <end position="50"/>
    </location>
</feature>
<dbReference type="PROSITE" id="PS50011">
    <property type="entry name" value="PROTEIN_KINASE_DOM"/>
    <property type="match status" value="1"/>
</dbReference>
<feature type="region of interest" description="Disordered" evidence="8">
    <location>
        <begin position="35"/>
        <end position="58"/>
    </location>
</feature>
<evidence type="ECO:0000256" key="9">
    <source>
        <dbReference type="SAM" id="Phobius"/>
    </source>
</evidence>
<evidence type="ECO:0000256" key="7">
    <source>
        <dbReference type="RuleBase" id="RU000304"/>
    </source>
</evidence>
<comment type="similarity">
    <text evidence="7">Belongs to the protein kinase superfamily.</text>
</comment>
<dbReference type="SUPFAM" id="SSF56112">
    <property type="entry name" value="Protein kinase-like (PK-like)"/>
    <property type="match status" value="1"/>
</dbReference>
<sequence>MDQSAQAVIAAAASFFVVTILVGLIVLICKGYKTPRSHHHQSRSRNRNRNRTAPNPTLTNLNSITISDVSASFDPSLDRISMPDLITATRNFSSDGVIGDGSFGLVYKARLSNGVTVAVKKLSKDAFQGLREFRAEMETLGKEKIRHPNLVKILGYCVSGDDRILIYEFVEKGCLDQWIHDTCFSGSSASCRAPLSWDTRVRIVKGVARGLAFLHNLETPIIHRDIKGSNVLLDKDFEAHIADFGLARRVEASHSHVSTQVAGTMGYMPPEYKDGVTAATVSADVYSFGILMIEVATGRRPNWPIKTEDGNLVGLAEWARRVVEEGRHAVEIIDMSVAREGLREEEVREFLRVAFCCIKEKARERPLMVEVVEILNQLSSS</sequence>
<dbReference type="Gene3D" id="3.30.200.20">
    <property type="entry name" value="Phosphorylase Kinase, domain 1"/>
    <property type="match status" value="1"/>
</dbReference>
<evidence type="ECO:0000256" key="2">
    <source>
        <dbReference type="ARBA" id="ARBA00022679"/>
    </source>
</evidence>
<evidence type="ECO:0000256" key="3">
    <source>
        <dbReference type="ARBA" id="ARBA00022741"/>
    </source>
</evidence>
<keyword evidence="2" id="KW-0808">Transferase</keyword>
<accession>A0AAP0LB38</accession>
<keyword evidence="1 7" id="KW-0723">Serine/threonine-protein kinase</keyword>
<dbReference type="PROSITE" id="PS00108">
    <property type="entry name" value="PROTEIN_KINASE_ST"/>
    <property type="match status" value="1"/>
</dbReference>
<dbReference type="PROSITE" id="PS00107">
    <property type="entry name" value="PROTEIN_KINASE_ATP"/>
    <property type="match status" value="1"/>
</dbReference>
<dbReference type="FunFam" id="1.10.510.10:FF:001077">
    <property type="entry name" value="Phytosulfokine receptor 2"/>
    <property type="match status" value="1"/>
</dbReference>
<keyword evidence="3 6" id="KW-0547">Nucleotide-binding</keyword>
<dbReference type="InterPro" id="IPR051824">
    <property type="entry name" value="LRR_Rcpt-Like_S/T_Kinase"/>
</dbReference>
<dbReference type="FunFam" id="3.30.200.20:FF:000745">
    <property type="entry name" value="Phytosulfokine receptor 2"/>
    <property type="match status" value="1"/>
</dbReference>
<comment type="caution">
    <text evidence="11">The sequence shown here is derived from an EMBL/GenBank/DDBJ whole genome shotgun (WGS) entry which is preliminary data.</text>
</comment>
<dbReference type="AlphaFoldDB" id="A0AAP0LB38"/>
<keyword evidence="9" id="KW-0812">Transmembrane</keyword>
<feature type="domain" description="Protein kinase" evidence="10">
    <location>
        <begin position="92"/>
        <end position="378"/>
    </location>
</feature>
<protein>
    <recommendedName>
        <fullName evidence="10">Protein kinase domain-containing protein</fullName>
    </recommendedName>
</protein>
<evidence type="ECO:0000256" key="8">
    <source>
        <dbReference type="SAM" id="MobiDB-lite"/>
    </source>
</evidence>
<dbReference type="Proteomes" id="UP001419268">
    <property type="component" value="Unassembled WGS sequence"/>
</dbReference>
<keyword evidence="9" id="KW-0472">Membrane</keyword>
<name>A0AAP0LB38_9MAGN</name>
<dbReference type="CDD" id="cd14066">
    <property type="entry name" value="STKc_IRAK"/>
    <property type="match status" value="1"/>
</dbReference>
<evidence type="ECO:0000259" key="10">
    <source>
        <dbReference type="PROSITE" id="PS50011"/>
    </source>
</evidence>
<dbReference type="PANTHER" id="PTHR48006">
    <property type="entry name" value="LEUCINE-RICH REPEAT-CONTAINING PROTEIN DDB_G0281931-RELATED"/>
    <property type="match status" value="1"/>
</dbReference>
<evidence type="ECO:0000256" key="1">
    <source>
        <dbReference type="ARBA" id="ARBA00022527"/>
    </source>
</evidence>
<feature type="binding site" evidence="6">
    <location>
        <position position="121"/>
    </location>
    <ligand>
        <name>ATP</name>
        <dbReference type="ChEBI" id="CHEBI:30616"/>
    </ligand>
</feature>
<keyword evidence="12" id="KW-1185">Reference proteome</keyword>
<evidence type="ECO:0000256" key="4">
    <source>
        <dbReference type="ARBA" id="ARBA00022777"/>
    </source>
</evidence>
<evidence type="ECO:0000313" key="11">
    <source>
        <dbReference type="EMBL" id="KAK9165734.1"/>
    </source>
</evidence>
<dbReference type="Pfam" id="PF07714">
    <property type="entry name" value="PK_Tyr_Ser-Thr"/>
    <property type="match status" value="1"/>
</dbReference>
<dbReference type="Gene3D" id="1.10.510.10">
    <property type="entry name" value="Transferase(Phosphotransferase) domain 1"/>
    <property type="match status" value="1"/>
</dbReference>
<evidence type="ECO:0000313" key="12">
    <source>
        <dbReference type="Proteomes" id="UP001419268"/>
    </source>
</evidence>
<dbReference type="GO" id="GO:0005524">
    <property type="term" value="F:ATP binding"/>
    <property type="evidence" value="ECO:0007669"/>
    <property type="project" value="UniProtKB-UniRule"/>
</dbReference>
<organism evidence="11 12">
    <name type="scientific">Stephania cephalantha</name>
    <dbReference type="NCBI Taxonomy" id="152367"/>
    <lineage>
        <taxon>Eukaryota</taxon>
        <taxon>Viridiplantae</taxon>
        <taxon>Streptophyta</taxon>
        <taxon>Embryophyta</taxon>
        <taxon>Tracheophyta</taxon>
        <taxon>Spermatophyta</taxon>
        <taxon>Magnoliopsida</taxon>
        <taxon>Ranunculales</taxon>
        <taxon>Menispermaceae</taxon>
        <taxon>Menispermoideae</taxon>
        <taxon>Cissampelideae</taxon>
        <taxon>Stephania</taxon>
    </lineage>
</organism>
<keyword evidence="9" id="KW-1133">Transmembrane helix</keyword>
<evidence type="ECO:0000256" key="6">
    <source>
        <dbReference type="PROSITE-ProRule" id="PRU10141"/>
    </source>
</evidence>
<keyword evidence="4" id="KW-0418">Kinase</keyword>
<reference evidence="11 12" key="1">
    <citation type="submission" date="2024-01" db="EMBL/GenBank/DDBJ databases">
        <title>Genome assemblies of Stephania.</title>
        <authorList>
            <person name="Yang L."/>
        </authorList>
    </citation>
    <scope>NUCLEOTIDE SEQUENCE [LARGE SCALE GENOMIC DNA]</scope>
    <source>
        <strain evidence="11">JXDWG</strain>
        <tissue evidence="11">Leaf</tissue>
    </source>
</reference>
<gene>
    <name evidence="11" type="ORF">Scep_000925</name>
</gene>
<dbReference type="EMBL" id="JBBNAG010000001">
    <property type="protein sequence ID" value="KAK9165734.1"/>
    <property type="molecule type" value="Genomic_DNA"/>
</dbReference>
<dbReference type="InterPro" id="IPR011009">
    <property type="entry name" value="Kinase-like_dom_sf"/>
</dbReference>
<dbReference type="InterPro" id="IPR001245">
    <property type="entry name" value="Ser-Thr/Tyr_kinase_cat_dom"/>
</dbReference>
<keyword evidence="5 6" id="KW-0067">ATP-binding</keyword>
<proteinExistence type="inferred from homology"/>
<dbReference type="SMART" id="SM00220">
    <property type="entry name" value="S_TKc"/>
    <property type="match status" value="1"/>
</dbReference>
<dbReference type="InterPro" id="IPR000719">
    <property type="entry name" value="Prot_kinase_dom"/>
</dbReference>
<evidence type="ECO:0000256" key="5">
    <source>
        <dbReference type="ARBA" id="ARBA00022840"/>
    </source>
</evidence>
<dbReference type="InterPro" id="IPR017441">
    <property type="entry name" value="Protein_kinase_ATP_BS"/>
</dbReference>
<dbReference type="GO" id="GO:0004674">
    <property type="term" value="F:protein serine/threonine kinase activity"/>
    <property type="evidence" value="ECO:0007669"/>
    <property type="project" value="UniProtKB-KW"/>
</dbReference>
<dbReference type="PANTHER" id="PTHR48006:SF47">
    <property type="entry name" value="PHYTOSULFOKINE RECEPTOR 2-LIKE"/>
    <property type="match status" value="1"/>
</dbReference>
<dbReference type="InterPro" id="IPR008271">
    <property type="entry name" value="Ser/Thr_kinase_AS"/>
</dbReference>